<dbReference type="RefSeq" id="WP_174495588.1">
    <property type="nucleotide sequence ID" value="NZ_CADDWK010000004.1"/>
</dbReference>
<dbReference type="EMBL" id="JACHGH010000004">
    <property type="protein sequence ID" value="MBB6453319.1"/>
    <property type="molecule type" value="Genomic_DNA"/>
</dbReference>
<feature type="transmembrane region" description="Helical" evidence="1">
    <location>
        <begin position="20"/>
        <end position="38"/>
    </location>
</feature>
<keyword evidence="1" id="KW-1133">Transmembrane helix</keyword>
<dbReference type="Proteomes" id="UP000581688">
    <property type="component" value="Unassembled WGS sequence"/>
</dbReference>
<dbReference type="InterPro" id="IPR007047">
    <property type="entry name" value="Flp_Fap"/>
</dbReference>
<keyword evidence="1" id="KW-0812">Transmembrane</keyword>
<keyword evidence="1" id="KW-0472">Membrane</keyword>
<sequence>MLRVFKRLWKEEEGQALTEYGLIIALVALVVIGLLYALGGQIGTIFTEIKDGLANKNGTTSPSGG</sequence>
<name>A0A841Q4G6_9BACI</name>
<dbReference type="Pfam" id="PF04964">
    <property type="entry name" value="Flp_Fap"/>
    <property type="match status" value="1"/>
</dbReference>
<evidence type="ECO:0000313" key="3">
    <source>
        <dbReference type="Proteomes" id="UP000581688"/>
    </source>
</evidence>
<gene>
    <name evidence="2" type="ORF">HNQ94_001767</name>
</gene>
<evidence type="ECO:0000313" key="2">
    <source>
        <dbReference type="EMBL" id="MBB6453319.1"/>
    </source>
</evidence>
<keyword evidence="3" id="KW-1185">Reference proteome</keyword>
<organism evidence="2 3">
    <name type="scientific">Salirhabdus euzebyi</name>
    <dbReference type="NCBI Taxonomy" id="394506"/>
    <lineage>
        <taxon>Bacteria</taxon>
        <taxon>Bacillati</taxon>
        <taxon>Bacillota</taxon>
        <taxon>Bacilli</taxon>
        <taxon>Bacillales</taxon>
        <taxon>Bacillaceae</taxon>
        <taxon>Salirhabdus</taxon>
    </lineage>
</organism>
<evidence type="ECO:0000256" key="1">
    <source>
        <dbReference type="SAM" id="Phobius"/>
    </source>
</evidence>
<accession>A0A841Q4G6</accession>
<comment type="caution">
    <text evidence="2">The sequence shown here is derived from an EMBL/GenBank/DDBJ whole genome shotgun (WGS) entry which is preliminary data.</text>
</comment>
<reference evidence="2 3" key="1">
    <citation type="submission" date="2020-08" db="EMBL/GenBank/DDBJ databases">
        <title>Genomic Encyclopedia of Type Strains, Phase IV (KMG-IV): sequencing the most valuable type-strain genomes for metagenomic binning, comparative biology and taxonomic classification.</title>
        <authorList>
            <person name="Goeker M."/>
        </authorList>
    </citation>
    <scope>NUCLEOTIDE SEQUENCE [LARGE SCALE GENOMIC DNA]</scope>
    <source>
        <strain evidence="2 3">DSM 19612</strain>
    </source>
</reference>
<dbReference type="AlphaFoldDB" id="A0A841Q4G6"/>
<protein>
    <submittedName>
        <fullName evidence="2">Pilus assembly protein Flp/PilA</fullName>
    </submittedName>
</protein>
<proteinExistence type="predicted"/>